<evidence type="ECO:0000313" key="3">
    <source>
        <dbReference type="Proteomes" id="UP000649151"/>
    </source>
</evidence>
<organism evidence="2 3">
    <name type="scientific">Clostridium facile</name>
    <dbReference type="NCBI Taxonomy" id="2763035"/>
    <lineage>
        <taxon>Bacteria</taxon>
        <taxon>Bacillati</taxon>
        <taxon>Bacillota</taxon>
        <taxon>Clostridia</taxon>
        <taxon>Eubacteriales</taxon>
        <taxon>Clostridiaceae</taxon>
        <taxon>Clostridium</taxon>
    </lineage>
</organism>
<dbReference type="EMBL" id="JACOQK010000001">
    <property type="protein sequence ID" value="MBC5787646.1"/>
    <property type="molecule type" value="Genomic_DNA"/>
</dbReference>
<comment type="caution">
    <text evidence="2">The sequence shown here is derived from an EMBL/GenBank/DDBJ whole genome shotgun (WGS) entry which is preliminary data.</text>
</comment>
<proteinExistence type="predicted"/>
<keyword evidence="3" id="KW-1185">Reference proteome</keyword>
<dbReference type="Proteomes" id="UP000649151">
    <property type="component" value="Unassembled WGS sequence"/>
</dbReference>
<dbReference type="RefSeq" id="WP_069986759.1">
    <property type="nucleotide sequence ID" value="NZ_JACOQK010000001.1"/>
</dbReference>
<protein>
    <submittedName>
        <fullName evidence="2">Uncharacterized protein</fullName>
    </submittedName>
</protein>
<evidence type="ECO:0000256" key="1">
    <source>
        <dbReference type="SAM" id="MobiDB-lite"/>
    </source>
</evidence>
<reference evidence="2 3" key="1">
    <citation type="submission" date="2020-08" db="EMBL/GenBank/DDBJ databases">
        <title>Genome public.</title>
        <authorList>
            <person name="Liu C."/>
            <person name="Sun Q."/>
        </authorList>
    </citation>
    <scope>NUCLEOTIDE SEQUENCE [LARGE SCALE GENOMIC DNA]</scope>
    <source>
        <strain evidence="2 3">NSJ-27</strain>
    </source>
</reference>
<name>A0ABR7IR69_9CLOT</name>
<accession>A0ABR7IR69</accession>
<evidence type="ECO:0000313" key="2">
    <source>
        <dbReference type="EMBL" id="MBC5787646.1"/>
    </source>
</evidence>
<feature type="region of interest" description="Disordered" evidence="1">
    <location>
        <begin position="41"/>
        <end position="62"/>
    </location>
</feature>
<sequence length="134" mass="14627">MSEDLSQMLQNFLGTKEGQQQLQSVAEMLGSGEGGFDLSQLSGLLGGGESPKKEEQKPTAMDFGGLDMNMIMKLQQMMGQFNSHDKNTDLIMALKPHLKPERQSKADDAIKIMRLISLLPLLKDSGLFGKLGGE</sequence>
<gene>
    <name evidence="2" type="ORF">H8Z77_06390</name>
</gene>